<dbReference type="AlphaFoldDB" id="A0ABD5RWB6"/>
<feature type="transmembrane region" description="Helical" evidence="1">
    <location>
        <begin position="21"/>
        <end position="43"/>
    </location>
</feature>
<evidence type="ECO:0000256" key="1">
    <source>
        <dbReference type="SAM" id="Phobius"/>
    </source>
</evidence>
<protein>
    <recommendedName>
        <fullName evidence="4">SPW repeat-containing protein</fullName>
    </recommendedName>
</protein>
<evidence type="ECO:0000313" key="2">
    <source>
        <dbReference type="EMBL" id="MFC6723461.1"/>
    </source>
</evidence>
<organism evidence="2 3">
    <name type="scientific">Halobium palmae</name>
    <dbReference type="NCBI Taxonomy" id="1776492"/>
    <lineage>
        <taxon>Archaea</taxon>
        <taxon>Methanobacteriati</taxon>
        <taxon>Methanobacteriota</taxon>
        <taxon>Stenosarchaea group</taxon>
        <taxon>Halobacteria</taxon>
        <taxon>Halobacteriales</taxon>
        <taxon>Haloferacaceae</taxon>
        <taxon>Halobium</taxon>
    </lineage>
</organism>
<proteinExistence type="predicted"/>
<feature type="transmembrane region" description="Helical" evidence="1">
    <location>
        <begin position="79"/>
        <end position="98"/>
    </location>
</feature>
<keyword evidence="1" id="KW-1133">Transmembrane helix</keyword>
<evidence type="ECO:0008006" key="4">
    <source>
        <dbReference type="Google" id="ProtNLM"/>
    </source>
</evidence>
<dbReference type="EMBL" id="JBHSWU010000019">
    <property type="protein sequence ID" value="MFC6723461.1"/>
    <property type="molecule type" value="Genomic_DNA"/>
</dbReference>
<keyword evidence="1" id="KW-0472">Membrane</keyword>
<accession>A0ABD5RWB6</accession>
<feature type="transmembrane region" description="Helical" evidence="1">
    <location>
        <begin position="118"/>
        <end position="137"/>
    </location>
</feature>
<name>A0ABD5RWB6_9EURY</name>
<keyword evidence="3" id="KW-1185">Reference proteome</keyword>
<dbReference type="Proteomes" id="UP001596328">
    <property type="component" value="Unassembled WGS sequence"/>
</dbReference>
<gene>
    <name evidence="2" type="ORF">ACFQE1_03465</name>
</gene>
<comment type="caution">
    <text evidence="2">The sequence shown here is derived from an EMBL/GenBank/DDBJ whole genome shotgun (WGS) entry which is preliminary data.</text>
</comment>
<feature type="transmembrane region" description="Helical" evidence="1">
    <location>
        <begin position="49"/>
        <end position="67"/>
    </location>
</feature>
<evidence type="ECO:0000313" key="3">
    <source>
        <dbReference type="Proteomes" id="UP001596328"/>
    </source>
</evidence>
<keyword evidence="1" id="KW-0812">Transmembrane</keyword>
<sequence length="144" mass="15378">MVETHAGSLVGGQNQRLSFRFLKVAGITLLLGTLSALLGHLVSESLLTVVGPLAMVLTPIFALLAAYHTYQNQGLAVSWILVFAPLFVMITHGFGVGLFSEPTLIEWFRMGVLQGGGYALVVGTLAFAVGFTARLIVDWQSETA</sequence>
<reference evidence="2 3" key="1">
    <citation type="journal article" date="2019" name="Int. J. Syst. Evol. Microbiol.">
        <title>The Global Catalogue of Microorganisms (GCM) 10K type strain sequencing project: providing services to taxonomists for standard genome sequencing and annotation.</title>
        <authorList>
            <consortium name="The Broad Institute Genomics Platform"/>
            <consortium name="The Broad Institute Genome Sequencing Center for Infectious Disease"/>
            <person name="Wu L."/>
            <person name="Ma J."/>
        </authorList>
    </citation>
    <scope>NUCLEOTIDE SEQUENCE [LARGE SCALE GENOMIC DNA]</scope>
    <source>
        <strain evidence="2 3">NBRC 111368</strain>
    </source>
</reference>